<reference evidence="2 5" key="2">
    <citation type="submission" date="2020-08" db="EMBL/GenBank/DDBJ databases">
        <title>Genomic Encyclopedia of Type Strains, Phase IV (KMG-IV): sequencing the most valuable type-strain genomes for metagenomic binning, comparative biology and taxonomic classification.</title>
        <authorList>
            <person name="Goeker M."/>
        </authorList>
    </citation>
    <scope>NUCLEOTIDE SEQUENCE [LARGE SCALE GENOMIC DNA]</scope>
    <source>
        <strain evidence="2 5">DSM 100021</strain>
    </source>
</reference>
<accession>A0A1Q9A7I0</accession>
<feature type="region of interest" description="Disordered" evidence="1">
    <location>
        <begin position="142"/>
        <end position="201"/>
    </location>
</feature>
<evidence type="ECO:0000313" key="4">
    <source>
        <dbReference type="Proteomes" id="UP000185598"/>
    </source>
</evidence>
<reference evidence="3 4" key="1">
    <citation type="submission" date="2016-09" db="EMBL/GenBank/DDBJ databases">
        <title>Rhizobium oryziradicis sp. nov., isolated from the root of rice.</title>
        <authorList>
            <person name="Zhao J."/>
            <person name="Zhang X."/>
        </authorList>
    </citation>
    <scope>NUCLEOTIDE SEQUENCE [LARGE SCALE GENOMIC DNA]</scope>
    <source>
        <strain evidence="3 4">14971</strain>
    </source>
</reference>
<sequence length="201" mass="20802">MNFLSNLTRSQGDPRVIKTGPSSLSSSDRLTRGLGWFSLGLGLTQVIAPARVAQWLGMRGKESVVRACGVREIGSGLLTLSIDKRAGLASRVAGDGLDIALLLSALAPANRQRGYASIALAVVGGVALLDIAAAQAQVRRHSRVSGPARDYRDRSGFPKGVESARKAWKAVVGSPLGTHGTPNGSPEKQDAGAGKTIPPGT</sequence>
<proteinExistence type="predicted"/>
<evidence type="ECO:0000313" key="3">
    <source>
        <dbReference type="EMBL" id="OLP50520.1"/>
    </source>
</evidence>
<feature type="compositionally biased region" description="Polar residues" evidence="1">
    <location>
        <begin position="1"/>
        <end position="11"/>
    </location>
</feature>
<dbReference type="RefSeq" id="WP_075614411.1">
    <property type="nucleotide sequence ID" value="NZ_JACIED010000003.1"/>
</dbReference>
<evidence type="ECO:0000256" key="1">
    <source>
        <dbReference type="SAM" id="MobiDB-lite"/>
    </source>
</evidence>
<dbReference type="Proteomes" id="UP000544107">
    <property type="component" value="Unassembled WGS sequence"/>
</dbReference>
<name>A0A1Q9A7I0_9HYPH</name>
<gene>
    <name evidence="3" type="ORF">BJF91_14685</name>
    <name evidence="2" type="ORF">GGQ71_002564</name>
</gene>
<protein>
    <recommendedName>
        <fullName evidence="6">Cyclase dehydrase</fullName>
    </recommendedName>
</protein>
<evidence type="ECO:0000313" key="2">
    <source>
        <dbReference type="EMBL" id="MBB4008284.1"/>
    </source>
</evidence>
<comment type="caution">
    <text evidence="3">The sequence shown here is derived from an EMBL/GenBank/DDBJ whole genome shotgun (WGS) entry which is preliminary data.</text>
</comment>
<feature type="region of interest" description="Disordered" evidence="1">
    <location>
        <begin position="1"/>
        <end position="27"/>
    </location>
</feature>
<dbReference type="EMBL" id="JACIED010000003">
    <property type="protein sequence ID" value="MBB4008284.1"/>
    <property type="molecule type" value="Genomic_DNA"/>
</dbReference>
<dbReference type="AlphaFoldDB" id="A0A1Q9A7I0"/>
<dbReference type="STRING" id="887144.BJF91_14685"/>
<dbReference type="OrthoDB" id="6166765at2"/>
<dbReference type="Proteomes" id="UP000185598">
    <property type="component" value="Unassembled WGS sequence"/>
</dbReference>
<evidence type="ECO:0008006" key="6">
    <source>
        <dbReference type="Google" id="ProtNLM"/>
    </source>
</evidence>
<keyword evidence="4" id="KW-1185">Reference proteome</keyword>
<organism evidence="3 4">
    <name type="scientific">Allorhizobium taibaishanense</name>
    <dbReference type="NCBI Taxonomy" id="887144"/>
    <lineage>
        <taxon>Bacteria</taxon>
        <taxon>Pseudomonadati</taxon>
        <taxon>Pseudomonadota</taxon>
        <taxon>Alphaproteobacteria</taxon>
        <taxon>Hyphomicrobiales</taxon>
        <taxon>Rhizobiaceae</taxon>
        <taxon>Rhizobium/Agrobacterium group</taxon>
        <taxon>Allorhizobium</taxon>
    </lineage>
</organism>
<evidence type="ECO:0000313" key="5">
    <source>
        <dbReference type="Proteomes" id="UP000544107"/>
    </source>
</evidence>
<dbReference type="EMBL" id="MKIN01000021">
    <property type="protein sequence ID" value="OLP50520.1"/>
    <property type="molecule type" value="Genomic_DNA"/>
</dbReference>